<dbReference type="Pfam" id="PF01042">
    <property type="entry name" value="Ribonuc_L-PSP"/>
    <property type="match status" value="1"/>
</dbReference>
<comment type="similarity">
    <text evidence="1">Belongs to the RutC family.</text>
</comment>
<keyword evidence="3" id="KW-1185">Reference proteome</keyword>
<dbReference type="Proteomes" id="UP000721954">
    <property type="component" value="Unassembled WGS sequence"/>
</dbReference>
<dbReference type="InterPro" id="IPR035959">
    <property type="entry name" value="RutC-like_sf"/>
</dbReference>
<dbReference type="EMBL" id="JAFFZM010000001">
    <property type="protein sequence ID" value="MBO8196719.1"/>
    <property type="molecule type" value="Genomic_DNA"/>
</dbReference>
<protein>
    <submittedName>
        <fullName evidence="2">RidA family protein</fullName>
    </submittedName>
</protein>
<reference evidence="2 3" key="1">
    <citation type="submission" date="2021-02" db="EMBL/GenBank/DDBJ databases">
        <title>Streptomyces spirodelae sp. nov., isolated from duckweed.</title>
        <authorList>
            <person name="Saimee Y."/>
            <person name="Duangmal K."/>
        </authorList>
    </citation>
    <scope>NUCLEOTIDE SEQUENCE [LARGE SCALE GENOMIC DNA]</scope>
    <source>
        <strain evidence="2 3">DSM 42105</strain>
    </source>
</reference>
<dbReference type="PANTHER" id="PTHR11803:SF58">
    <property type="entry name" value="PROTEIN HMF1-RELATED"/>
    <property type="match status" value="1"/>
</dbReference>
<evidence type="ECO:0000256" key="1">
    <source>
        <dbReference type="ARBA" id="ARBA00010552"/>
    </source>
</evidence>
<accession>A0ABS3XN32</accession>
<dbReference type="Gene3D" id="3.30.1330.40">
    <property type="entry name" value="RutC-like"/>
    <property type="match status" value="1"/>
</dbReference>
<sequence length="146" mass="15384">MPVNRVDPPSVHNPSDQITQVVAVDRTRIAHLSGQVAWDAEGRPVGPGDHEAQAAQIARNLDAALAAVGATRDDIIEETVYVVDYTPELLPAIFGPLRAGVSQAPASTLVGVPALFAPEFLLEVQVVAALPGRGSHAEPYRPTTPQ</sequence>
<dbReference type="GeneID" id="96256981"/>
<dbReference type="PANTHER" id="PTHR11803">
    <property type="entry name" value="2-IMINOBUTANOATE/2-IMINOPROPANOATE DEAMINASE RIDA"/>
    <property type="match status" value="1"/>
</dbReference>
<dbReference type="InterPro" id="IPR006175">
    <property type="entry name" value="YjgF/YER057c/UK114"/>
</dbReference>
<proteinExistence type="inferred from homology"/>
<evidence type="ECO:0000313" key="2">
    <source>
        <dbReference type="EMBL" id="MBO8196719.1"/>
    </source>
</evidence>
<comment type="caution">
    <text evidence="2">The sequence shown here is derived from an EMBL/GenBank/DDBJ whole genome shotgun (WGS) entry which is preliminary data.</text>
</comment>
<dbReference type="SUPFAM" id="SSF55298">
    <property type="entry name" value="YjgF-like"/>
    <property type="match status" value="1"/>
</dbReference>
<evidence type="ECO:0000313" key="3">
    <source>
        <dbReference type="Proteomes" id="UP000721954"/>
    </source>
</evidence>
<gene>
    <name evidence="2" type="ORF">JW613_00090</name>
</gene>
<dbReference type="CDD" id="cd00448">
    <property type="entry name" value="YjgF_YER057c_UK114_family"/>
    <property type="match status" value="1"/>
</dbReference>
<name>A0ABS3XN32_9ACTN</name>
<dbReference type="RefSeq" id="WP_209208619.1">
    <property type="nucleotide sequence ID" value="NZ_JAFFZM010000001.1"/>
</dbReference>
<organism evidence="2 3">
    <name type="scientific">Streptomyces smyrnaeus</name>
    <dbReference type="NCBI Taxonomy" id="1387713"/>
    <lineage>
        <taxon>Bacteria</taxon>
        <taxon>Bacillati</taxon>
        <taxon>Actinomycetota</taxon>
        <taxon>Actinomycetes</taxon>
        <taxon>Kitasatosporales</taxon>
        <taxon>Streptomycetaceae</taxon>
        <taxon>Streptomyces</taxon>
    </lineage>
</organism>